<dbReference type="AlphaFoldDB" id="A0A848HND0"/>
<dbReference type="InterPro" id="IPR018680">
    <property type="entry name" value="DUF2164"/>
</dbReference>
<organism evidence="1 2">
    <name type="scientific">Massilia polaris</name>
    <dbReference type="NCBI Taxonomy" id="2728846"/>
    <lineage>
        <taxon>Bacteria</taxon>
        <taxon>Pseudomonadati</taxon>
        <taxon>Pseudomonadota</taxon>
        <taxon>Betaproteobacteria</taxon>
        <taxon>Burkholderiales</taxon>
        <taxon>Oxalobacteraceae</taxon>
        <taxon>Telluria group</taxon>
        <taxon>Massilia</taxon>
    </lineage>
</organism>
<dbReference type="RefSeq" id="WP_169465091.1">
    <property type="nucleotide sequence ID" value="NZ_JABBGG010000004.1"/>
</dbReference>
<sequence>MAIKLSKDTEERLLTSLQRYCSDNFDEEIGNLKAQMLLDFCLREIGPSIYNQAVQDAQKVMLEKVTELETNCYETEFAYWQKKR</sequence>
<dbReference type="Pfam" id="PF09932">
    <property type="entry name" value="DUF2164"/>
    <property type="match status" value="1"/>
</dbReference>
<dbReference type="EMBL" id="JABBGG010000004">
    <property type="protein sequence ID" value="NML61321.1"/>
    <property type="molecule type" value="Genomic_DNA"/>
</dbReference>
<gene>
    <name evidence="1" type="ORF">HHL21_09570</name>
</gene>
<evidence type="ECO:0000313" key="1">
    <source>
        <dbReference type="EMBL" id="NML61321.1"/>
    </source>
</evidence>
<proteinExistence type="predicted"/>
<accession>A0A848HND0</accession>
<evidence type="ECO:0000313" key="2">
    <source>
        <dbReference type="Proteomes" id="UP000583752"/>
    </source>
</evidence>
<keyword evidence="2" id="KW-1185">Reference proteome</keyword>
<comment type="caution">
    <text evidence="1">The sequence shown here is derived from an EMBL/GenBank/DDBJ whole genome shotgun (WGS) entry which is preliminary data.</text>
</comment>
<protein>
    <submittedName>
        <fullName evidence="1">DUF2164 domain-containing protein</fullName>
    </submittedName>
</protein>
<name>A0A848HND0_9BURK</name>
<reference evidence="1 2" key="1">
    <citation type="submission" date="2020-04" db="EMBL/GenBank/DDBJ databases">
        <title>Massilia sp. RP-1-19 isolated from soil.</title>
        <authorList>
            <person name="Dahal R.H."/>
        </authorList>
    </citation>
    <scope>NUCLEOTIDE SEQUENCE [LARGE SCALE GENOMIC DNA]</scope>
    <source>
        <strain evidence="1 2">RP-1-19</strain>
    </source>
</reference>
<dbReference type="Proteomes" id="UP000583752">
    <property type="component" value="Unassembled WGS sequence"/>
</dbReference>